<reference evidence="1 2" key="1">
    <citation type="journal article" date="2015" name="Nature">
        <title>rRNA introns, odd ribosomes, and small enigmatic genomes across a large radiation of phyla.</title>
        <authorList>
            <person name="Brown C.T."/>
            <person name="Hug L.A."/>
            <person name="Thomas B.C."/>
            <person name="Sharon I."/>
            <person name="Castelle C.J."/>
            <person name="Singh A."/>
            <person name="Wilkins M.J."/>
            <person name="Williams K.H."/>
            <person name="Banfield J.F."/>
        </authorList>
    </citation>
    <scope>NUCLEOTIDE SEQUENCE [LARGE SCALE GENOMIC DNA]</scope>
</reference>
<name>A0A0G1BDR6_9BACT</name>
<protein>
    <submittedName>
        <fullName evidence="1">Uncharacterized protein</fullName>
    </submittedName>
</protein>
<dbReference type="Gene3D" id="1.10.150.520">
    <property type="match status" value="1"/>
</dbReference>
<dbReference type="InterPro" id="IPR023214">
    <property type="entry name" value="HAD_sf"/>
</dbReference>
<dbReference type="SUPFAM" id="SSF56784">
    <property type="entry name" value="HAD-like"/>
    <property type="match status" value="1"/>
</dbReference>
<dbReference type="InterPro" id="IPR036412">
    <property type="entry name" value="HAD-like_sf"/>
</dbReference>
<dbReference type="AlphaFoldDB" id="A0A0G1BDR6"/>
<organism evidence="1 2">
    <name type="scientific">Candidatus Magasanikbacteria bacterium GW2011_GWE2_42_7</name>
    <dbReference type="NCBI Taxonomy" id="1619052"/>
    <lineage>
        <taxon>Bacteria</taxon>
        <taxon>Candidatus Magasanikiibacteriota</taxon>
    </lineage>
</organism>
<sequence>MNVVFDFDNTLFEAERLKFALYGFVETYGFSQDDAKEMYRLSRDKDGHATFSPERFCEVLNDAIHTQKQGGMPVDPSFVREHLTHHVGVVVGAIELLTLLKDKHIPIYLLSLGVPEWQHEKVQMSGVDVFFLPEHIHYTTHQSEGKIAALWSMFGEDFVGDDTYLFNDKPDETKTLLASFPKLHVYVRRDVTDLRYTHADFEALVAEYGERVFLADDLTQGGAFLHIS</sequence>
<evidence type="ECO:0000313" key="1">
    <source>
        <dbReference type="EMBL" id="KKS71447.1"/>
    </source>
</evidence>
<dbReference type="Proteomes" id="UP000033867">
    <property type="component" value="Unassembled WGS sequence"/>
</dbReference>
<gene>
    <name evidence="1" type="ORF">UV42_C0028G0009</name>
</gene>
<evidence type="ECO:0000313" key="2">
    <source>
        <dbReference type="Proteomes" id="UP000033867"/>
    </source>
</evidence>
<comment type="caution">
    <text evidence="1">The sequence shown here is derived from an EMBL/GenBank/DDBJ whole genome shotgun (WGS) entry which is preliminary data.</text>
</comment>
<dbReference type="Gene3D" id="3.40.50.1000">
    <property type="entry name" value="HAD superfamily/HAD-like"/>
    <property type="match status" value="1"/>
</dbReference>
<proteinExistence type="predicted"/>
<dbReference type="EMBL" id="LCEK01000028">
    <property type="protein sequence ID" value="KKS71447.1"/>
    <property type="molecule type" value="Genomic_DNA"/>
</dbReference>
<accession>A0A0G1BDR6</accession>